<dbReference type="Proteomes" id="UP000663671">
    <property type="component" value="Chromosome 3"/>
</dbReference>
<protein>
    <submittedName>
        <fullName evidence="1">Uncharacterized protein</fullName>
    </submittedName>
</protein>
<dbReference type="VEuPathDB" id="FungiDB:I7I51_06227"/>
<name>A0A8A1MHN2_AJECA</name>
<organism evidence="1 2">
    <name type="scientific">Ajellomyces capsulatus</name>
    <name type="common">Darling's disease fungus</name>
    <name type="synonym">Histoplasma capsulatum</name>
    <dbReference type="NCBI Taxonomy" id="5037"/>
    <lineage>
        <taxon>Eukaryota</taxon>
        <taxon>Fungi</taxon>
        <taxon>Dikarya</taxon>
        <taxon>Ascomycota</taxon>
        <taxon>Pezizomycotina</taxon>
        <taxon>Eurotiomycetes</taxon>
        <taxon>Eurotiomycetidae</taxon>
        <taxon>Onygenales</taxon>
        <taxon>Ajellomycetaceae</taxon>
        <taxon>Histoplasma</taxon>
    </lineage>
</organism>
<evidence type="ECO:0000313" key="1">
    <source>
        <dbReference type="EMBL" id="QSS65385.1"/>
    </source>
</evidence>
<dbReference type="OrthoDB" id="10570930at2759"/>
<dbReference type="EMBL" id="CP069115">
    <property type="protein sequence ID" value="QSS65385.1"/>
    <property type="molecule type" value="Genomic_DNA"/>
</dbReference>
<dbReference type="AlphaFoldDB" id="A0A8A1MHN2"/>
<gene>
    <name evidence="1" type="ORF">I7I51_06227</name>
</gene>
<reference evidence="1" key="1">
    <citation type="submission" date="2021-01" db="EMBL/GenBank/DDBJ databases">
        <title>Chromosome-level genome assembly of a human fungal pathogen reveals clustering of transcriptionally co-regulated genes.</title>
        <authorList>
            <person name="Voorhies M."/>
            <person name="Cohen S."/>
            <person name="Shea T.P."/>
            <person name="Petrus S."/>
            <person name="Munoz J.F."/>
            <person name="Poplawski S."/>
            <person name="Goldman W.E."/>
            <person name="Michael T."/>
            <person name="Cuomo C.A."/>
            <person name="Sil A."/>
            <person name="Beyhan S."/>
        </authorList>
    </citation>
    <scope>NUCLEOTIDE SEQUENCE</scope>
    <source>
        <strain evidence="1">WU24</strain>
    </source>
</reference>
<evidence type="ECO:0000313" key="2">
    <source>
        <dbReference type="Proteomes" id="UP000663671"/>
    </source>
</evidence>
<proteinExistence type="predicted"/>
<sequence length="257" mass="29165">MIEKRKYGQIMSDQRRTWHCCEQKSKSIHPNPSIDKKKLYLLLAIGGALAAGMEELIVRSCDKFRTKQEEGRRKGGLATPVYTTSVNVPRAAVNPSSWWRGGREKRSRQYRAGPLTLAYTEHGTRQYGLLQFVLLLRTLALGSVVLCRMGRGDGLHSTWGLNRGNPRLSSAHDVSVPYKQTGWKNYQGKRKGKMFPESRDRIIHFPRTRTEVLGTKTFWTQESIMKTWWPSTARCMAGGTSVLAPDAAEDIQTLCMY</sequence>
<accession>A0A8A1MHN2</accession>